<dbReference type="PROSITE" id="PS00518">
    <property type="entry name" value="ZF_RING_1"/>
    <property type="match status" value="1"/>
</dbReference>
<dbReference type="InterPro" id="IPR044066">
    <property type="entry name" value="TRIAD_supradom"/>
</dbReference>
<dbReference type="PROSITE" id="PS50908">
    <property type="entry name" value="RWD"/>
    <property type="match status" value="1"/>
</dbReference>
<dbReference type="GO" id="GO:0008270">
    <property type="term" value="F:zinc ion binding"/>
    <property type="evidence" value="ECO:0007669"/>
    <property type="project" value="UniProtKB-KW"/>
</dbReference>
<reference evidence="13 14" key="1">
    <citation type="submission" date="2018-11" db="EMBL/GenBank/DDBJ databases">
        <authorList>
            <consortium name="Pathogen Informatics"/>
        </authorList>
    </citation>
    <scope>NUCLEOTIDE SEQUENCE [LARGE SCALE GENOMIC DNA]</scope>
</reference>
<dbReference type="SUPFAM" id="SSF54495">
    <property type="entry name" value="UBC-like"/>
    <property type="match status" value="1"/>
</dbReference>
<evidence type="ECO:0000259" key="12">
    <source>
        <dbReference type="PROSITE" id="PS51873"/>
    </source>
</evidence>
<dbReference type="InterPro" id="IPR006575">
    <property type="entry name" value="RWD_dom"/>
</dbReference>
<dbReference type="Gene3D" id="3.30.40.10">
    <property type="entry name" value="Zinc/RING finger domain, C3HC4 (zinc finger)"/>
    <property type="match status" value="1"/>
</dbReference>
<dbReference type="OrthoDB" id="1431934at2759"/>
<dbReference type="Pfam" id="PF01485">
    <property type="entry name" value="IBR"/>
    <property type="match status" value="1"/>
</dbReference>
<feature type="domain" description="RING-type" evidence="12">
    <location>
        <begin position="175"/>
        <end position="400"/>
    </location>
</feature>
<dbReference type="SMART" id="SM00647">
    <property type="entry name" value="IBR"/>
    <property type="match status" value="1"/>
</dbReference>
<dbReference type="CDD" id="cd20341">
    <property type="entry name" value="BRcat_RBR_RNF14"/>
    <property type="match status" value="1"/>
</dbReference>
<dbReference type="Gene3D" id="3.10.110.10">
    <property type="entry name" value="Ubiquitin Conjugating Enzyme"/>
    <property type="match status" value="1"/>
</dbReference>
<evidence type="ECO:0000259" key="10">
    <source>
        <dbReference type="PROSITE" id="PS50089"/>
    </source>
</evidence>
<evidence type="ECO:0000313" key="14">
    <source>
        <dbReference type="Proteomes" id="UP000050761"/>
    </source>
</evidence>
<protein>
    <recommendedName>
        <fullName evidence="2">RBR-type E3 ubiquitin transferase</fullName>
        <ecNumber evidence="2">2.3.2.31</ecNumber>
    </recommendedName>
</protein>
<dbReference type="InterPro" id="IPR031127">
    <property type="entry name" value="E3_UB_ligase_RBR"/>
</dbReference>
<evidence type="ECO:0000256" key="5">
    <source>
        <dbReference type="ARBA" id="ARBA00022737"/>
    </source>
</evidence>
<dbReference type="PANTHER" id="PTHR11685">
    <property type="entry name" value="RBR FAMILY RING FINGER AND IBR DOMAIN-CONTAINING"/>
    <property type="match status" value="1"/>
</dbReference>
<dbReference type="Gene3D" id="2.20.25.20">
    <property type="match status" value="1"/>
</dbReference>
<dbReference type="PROSITE" id="PS51873">
    <property type="entry name" value="TRIAD"/>
    <property type="match status" value="1"/>
</dbReference>
<dbReference type="EC" id="2.3.2.31" evidence="2"/>
<dbReference type="InterPro" id="IPR016135">
    <property type="entry name" value="UBQ-conjugating_enzyme/RWD"/>
</dbReference>
<reference evidence="15" key="2">
    <citation type="submission" date="2019-09" db="UniProtKB">
        <authorList>
            <consortium name="WormBaseParasite"/>
        </authorList>
    </citation>
    <scope>IDENTIFICATION</scope>
</reference>
<evidence type="ECO:0000256" key="8">
    <source>
        <dbReference type="ARBA" id="ARBA00022833"/>
    </source>
</evidence>
<keyword evidence="7" id="KW-0833">Ubl conjugation pathway</keyword>
<keyword evidence="5" id="KW-0677">Repeat</keyword>
<dbReference type="GO" id="GO:0061630">
    <property type="term" value="F:ubiquitin protein ligase activity"/>
    <property type="evidence" value="ECO:0007669"/>
    <property type="project" value="UniProtKB-EC"/>
</dbReference>
<evidence type="ECO:0000256" key="2">
    <source>
        <dbReference type="ARBA" id="ARBA00012251"/>
    </source>
</evidence>
<gene>
    <name evidence="13" type="ORF">HPBE_LOCUS9758</name>
</gene>
<dbReference type="AlphaFoldDB" id="A0A3P8C174"/>
<evidence type="ECO:0000256" key="3">
    <source>
        <dbReference type="ARBA" id="ARBA00022679"/>
    </source>
</evidence>
<dbReference type="Pfam" id="PF05773">
    <property type="entry name" value="RWD"/>
    <property type="match status" value="1"/>
</dbReference>
<keyword evidence="4" id="KW-0479">Metal-binding</keyword>
<accession>A0A3P8C174</accession>
<comment type="catalytic activity">
    <reaction evidence="1">
        <text>[E2 ubiquitin-conjugating enzyme]-S-ubiquitinyl-L-cysteine + [acceptor protein]-L-lysine = [E2 ubiquitin-conjugating enzyme]-L-cysteine + [acceptor protein]-N(6)-ubiquitinyl-L-lysine.</text>
        <dbReference type="EC" id="2.3.2.31"/>
    </reaction>
</comment>
<keyword evidence="14" id="KW-1185">Reference proteome</keyword>
<feature type="domain" description="RWD" evidence="11">
    <location>
        <begin position="11"/>
        <end position="133"/>
    </location>
</feature>
<keyword evidence="8" id="KW-0862">Zinc</keyword>
<keyword evidence="6 9" id="KW-0863">Zinc-finger</keyword>
<keyword evidence="3" id="KW-0808">Transferase</keyword>
<evidence type="ECO:0000256" key="4">
    <source>
        <dbReference type="ARBA" id="ARBA00022723"/>
    </source>
</evidence>
<dbReference type="InterPro" id="IPR001841">
    <property type="entry name" value="Znf_RING"/>
</dbReference>
<dbReference type="InterPro" id="IPR013083">
    <property type="entry name" value="Znf_RING/FYVE/PHD"/>
</dbReference>
<organism evidence="13">
    <name type="scientific">Heligmosomoides polygyrus</name>
    <name type="common">Parasitic roundworm</name>
    <dbReference type="NCBI Taxonomy" id="6339"/>
    <lineage>
        <taxon>Eukaryota</taxon>
        <taxon>Metazoa</taxon>
        <taxon>Ecdysozoa</taxon>
        <taxon>Nematoda</taxon>
        <taxon>Chromadorea</taxon>
        <taxon>Rhabditida</taxon>
        <taxon>Rhabditina</taxon>
        <taxon>Rhabditomorpha</taxon>
        <taxon>Strongyloidea</taxon>
        <taxon>Heligmosomidae</taxon>
        <taxon>Heligmosomoides</taxon>
    </lineage>
</organism>
<dbReference type="EMBL" id="UZAH01026539">
    <property type="protein sequence ID" value="VDO82128.1"/>
    <property type="molecule type" value="Genomic_DNA"/>
</dbReference>
<evidence type="ECO:0000256" key="7">
    <source>
        <dbReference type="ARBA" id="ARBA00022786"/>
    </source>
</evidence>
<dbReference type="InterPro" id="IPR017907">
    <property type="entry name" value="Znf_RING_CS"/>
</dbReference>
<feature type="domain" description="RING-type" evidence="10">
    <location>
        <begin position="179"/>
        <end position="232"/>
    </location>
</feature>
<dbReference type="WBParaSite" id="HPBE_0000975701-mRNA-1">
    <property type="protein sequence ID" value="HPBE_0000975701-mRNA-1"/>
    <property type="gene ID" value="HPBE_0000975701"/>
</dbReference>
<dbReference type="InterPro" id="IPR002867">
    <property type="entry name" value="IBR_dom"/>
</dbReference>
<name>A0A3P8C174_HELPZ</name>
<dbReference type="Proteomes" id="UP000050761">
    <property type="component" value="Unassembled WGS sequence"/>
</dbReference>
<dbReference type="SUPFAM" id="SSF57850">
    <property type="entry name" value="RING/U-box"/>
    <property type="match status" value="3"/>
</dbReference>
<evidence type="ECO:0000259" key="11">
    <source>
        <dbReference type="PROSITE" id="PS50908"/>
    </source>
</evidence>
<evidence type="ECO:0000313" key="15">
    <source>
        <dbReference type="WBParaSite" id="HPBE_0000975701-mRNA-1"/>
    </source>
</evidence>
<sequence length="400" mass="45107">MKKHLRQEVKDELDALISCVGEGFVTVDECELYVLVKISVALPPRPSRILISAADGQDFRQFETSYLSPVHLHFRLPDDYPAGKAFVDVECSWMPTSMRNKLLSRLDDVLTENAGYAVLFVCCEAVKAFATETEITEIFLGHSEISSKQGLRPIELLNVVREECEQAAVTAFADQCHDCEVCFENKSGRDCVRFSPCEHCFCKDCVGAYFKEKLTSQVVSPLTCLADGCESCAAQAVLIELLGQNEFDRYESILLERAIEGMNDIVPCPKLSCQKPSSLSQVTEKLATCLVCGYNFCASCRRSYHGVEECRKTFTISVSALVENEDGTWRVREVTLEEYLRATQEERIEMGWWYGGIENLEKFEGCNHMTCAICSTEFCWSCDAVLSKKDPYNHFREEVV</sequence>
<evidence type="ECO:0000256" key="6">
    <source>
        <dbReference type="ARBA" id="ARBA00022771"/>
    </source>
</evidence>
<evidence type="ECO:0000256" key="9">
    <source>
        <dbReference type="PROSITE-ProRule" id="PRU00175"/>
    </source>
</evidence>
<evidence type="ECO:0000313" key="13">
    <source>
        <dbReference type="EMBL" id="VDO82128.1"/>
    </source>
</evidence>
<dbReference type="Gene3D" id="1.20.120.1750">
    <property type="match status" value="1"/>
</dbReference>
<proteinExistence type="predicted"/>
<dbReference type="PROSITE" id="PS50089">
    <property type="entry name" value="ZF_RING_2"/>
    <property type="match status" value="1"/>
</dbReference>
<evidence type="ECO:0000256" key="1">
    <source>
        <dbReference type="ARBA" id="ARBA00001798"/>
    </source>
</evidence>
<dbReference type="CDD" id="cd23820">
    <property type="entry name" value="RWD_RNF14"/>
    <property type="match status" value="1"/>
</dbReference>
<dbReference type="GO" id="GO:0016567">
    <property type="term" value="P:protein ubiquitination"/>
    <property type="evidence" value="ECO:0007669"/>
    <property type="project" value="InterPro"/>
</dbReference>